<evidence type="ECO:0000256" key="1">
    <source>
        <dbReference type="SAM" id="MobiDB-lite"/>
    </source>
</evidence>
<feature type="region of interest" description="Disordered" evidence="1">
    <location>
        <begin position="93"/>
        <end position="130"/>
    </location>
</feature>
<keyword evidence="4" id="KW-1185">Reference proteome</keyword>
<dbReference type="RefSeq" id="WP_229700811.1">
    <property type="nucleotide sequence ID" value="NZ_BMMV01000006.1"/>
</dbReference>
<accession>A0ABQ2E2X1</accession>
<feature type="domain" description="Trypsin-co-occurring" evidence="2">
    <location>
        <begin position="16"/>
        <end position="93"/>
    </location>
</feature>
<dbReference type="EMBL" id="BMMV01000006">
    <property type="protein sequence ID" value="GGJ91439.1"/>
    <property type="molecule type" value="Genomic_DNA"/>
</dbReference>
<proteinExistence type="predicted"/>
<sequence length="130" mass="13903">MGGRGGRGGHDGEETVGLAEVIGRIREELEAAQQAGLEKSLKFRVERVHVEFSVQVRREGTGRGGLNIGVVTAEAGGTAARESMHRIEIELMPHDRDGQSGEWGAFVGGPGWSRDVGEEVPDERRSPSGT</sequence>
<comment type="caution">
    <text evidence="3">The sequence shown here is derived from an EMBL/GenBank/DDBJ whole genome shotgun (WGS) entry which is preliminary data.</text>
</comment>
<evidence type="ECO:0000313" key="4">
    <source>
        <dbReference type="Proteomes" id="UP000660265"/>
    </source>
</evidence>
<name>A0ABQ2E2X1_9ACTN</name>
<evidence type="ECO:0000259" key="2">
    <source>
        <dbReference type="Pfam" id="PF19631"/>
    </source>
</evidence>
<protein>
    <recommendedName>
        <fullName evidence="2">Trypsin-co-occurring domain-containing protein</fullName>
    </recommendedName>
</protein>
<dbReference type="Proteomes" id="UP000660265">
    <property type="component" value="Unassembled WGS sequence"/>
</dbReference>
<organism evidence="3 4">
    <name type="scientific">Streptomyces camponoticapitis</name>
    <dbReference type="NCBI Taxonomy" id="1616125"/>
    <lineage>
        <taxon>Bacteria</taxon>
        <taxon>Bacillati</taxon>
        <taxon>Actinomycetota</taxon>
        <taxon>Actinomycetes</taxon>
        <taxon>Kitasatosporales</taxon>
        <taxon>Streptomycetaceae</taxon>
        <taxon>Streptomyces</taxon>
    </lineage>
</organism>
<gene>
    <name evidence="3" type="ORF">GCM10011583_23490</name>
</gene>
<reference evidence="4" key="1">
    <citation type="journal article" date="2019" name="Int. J. Syst. Evol. Microbiol.">
        <title>The Global Catalogue of Microorganisms (GCM) 10K type strain sequencing project: providing services to taxonomists for standard genome sequencing and annotation.</title>
        <authorList>
            <consortium name="The Broad Institute Genomics Platform"/>
            <consortium name="The Broad Institute Genome Sequencing Center for Infectious Disease"/>
            <person name="Wu L."/>
            <person name="Ma J."/>
        </authorList>
    </citation>
    <scope>NUCLEOTIDE SEQUENCE [LARGE SCALE GENOMIC DNA]</scope>
    <source>
        <strain evidence="4">CGMCC 4.7275</strain>
    </source>
</reference>
<dbReference type="Pfam" id="PF19631">
    <property type="entry name" value="Trypco2"/>
    <property type="match status" value="1"/>
</dbReference>
<evidence type="ECO:0000313" key="3">
    <source>
        <dbReference type="EMBL" id="GGJ91439.1"/>
    </source>
</evidence>
<dbReference type="InterPro" id="IPR045608">
    <property type="entry name" value="Trypco2"/>
</dbReference>